<evidence type="ECO:0000259" key="12">
    <source>
        <dbReference type="Pfam" id="PF26002"/>
    </source>
</evidence>
<evidence type="ECO:0000256" key="6">
    <source>
        <dbReference type="ARBA" id="ARBA00022692"/>
    </source>
</evidence>
<reference evidence="13 14" key="1">
    <citation type="journal article" date="2016" name="Int. J. Syst. Evol. Microbiol.">
        <title>Labrenzia salina sp. nov., isolated from the rhizosphere of the halophyte Arthrocnemum macrostachyum.</title>
        <authorList>
            <person name="Camacho M."/>
            <person name="Redondo-Gomez S."/>
            <person name="Rodriguez-Llorente I."/>
            <person name="Rohde M."/>
            <person name="Sproer C."/>
            <person name="Schumann P."/>
            <person name="Klenk H.P."/>
            <person name="Montero-Calasanz M.D.C."/>
        </authorList>
    </citation>
    <scope>NUCLEOTIDE SEQUENCE [LARGE SCALE GENOMIC DNA]</scope>
    <source>
        <strain evidence="13 14">DSM 29163</strain>
    </source>
</reference>
<dbReference type="Gene3D" id="2.40.30.170">
    <property type="match status" value="1"/>
</dbReference>
<keyword evidence="6 9" id="KW-0812">Transmembrane</keyword>
<dbReference type="PANTHER" id="PTHR30386:SF17">
    <property type="entry name" value="ALKALINE PROTEASE SECRETION PROTEIN APRE"/>
    <property type="match status" value="1"/>
</dbReference>
<feature type="domain" description="AprE-like long alpha-helical hairpin" evidence="11">
    <location>
        <begin position="98"/>
        <end position="287"/>
    </location>
</feature>
<evidence type="ECO:0000256" key="7">
    <source>
        <dbReference type="ARBA" id="ARBA00022989"/>
    </source>
</evidence>
<evidence type="ECO:0000313" key="14">
    <source>
        <dbReference type="Proteomes" id="UP001300261"/>
    </source>
</evidence>
<dbReference type="Gene3D" id="2.40.50.100">
    <property type="match status" value="1"/>
</dbReference>
<evidence type="ECO:0000256" key="9">
    <source>
        <dbReference type="RuleBase" id="RU365093"/>
    </source>
</evidence>
<dbReference type="SUPFAM" id="SSF111369">
    <property type="entry name" value="HlyD-like secretion proteins"/>
    <property type="match status" value="1"/>
</dbReference>
<dbReference type="PANTHER" id="PTHR30386">
    <property type="entry name" value="MEMBRANE FUSION SUBUNIT OF EMRAB-TOLC MULTIDRUG EFFLUX PUMP"/>
    <property type="match status" value="1"/>
</dbReference>
<dbReference type="InterPro" id="IPR058982">
    <property type="entry name" value="Beta-barrel_AprE"/>
</dbReference>
<evidence type="ECO:0000256" key="2">
    <source>
        <dbReference type="ARBA" id="ARBA00009477"/>
    </source>
</evidence>
<dbReference type="Proteomes" id="UP001300261">
    <property type="component" value="Unassembled WGS sequence"/>
</dbReference>
<keyword evidence="5 9" id="KW-0997">Cell inner membrane</keyword>
<name>A0ABT3QWK6_9HYPH</name>
<keyword evidence="7 9" id="KW-1133">Transmembrane helix</keyword>
<comment type="subcellular location">
    <subcellularLocation>
        <location evidence="1 9">Cell inner membrane</location>
        <topology evidence="1 9">Single-pass membrane protein</topology>
    </subcellularLocation>
</comment>
<evidence type="ECO:0000256" key="4">
    <source>
        <dbReference type="ARBA" id="ARBA00022475"/>
    </source>
</evidence>
<protein>
    <recommendedName>
        <fullName evidence="9">Membrane fusion protein (MFP) family protein</fullName>
    </recommendedName>
</protein>
<keyword evidence="10" id="KW-0175">Coiled coil</keyword>
<dbReference type="Pfam" id="PF26002">
    <property type="entry name" value="Beta-barrel_AprE"/>
    <property type="match status" value="1"/>
</dbReference>
<accession>A0ABT3QWK6</accession>
<dbReference type="PRINTS" id="PR01490">
    <property type="entry name" value="RTXTOXIND"/>
</dbReference>
<dbReference type="Gene3D" id="1.10.287.1490">
    <property type="match status" value="1"/>
</dbReference>
<dbReference type="EMBL" id="JAPEVI010000002">
    <property type="protein sequence ID" value="MCX2721282.1"/>
    <property type="molecule type" value="Genomic_DNA"/>
</dbReference>
<proteinExistence type="inferred from homology"/>
<evidence type="ECO:0000256" key="8">
    <source>
        <dbReference type="ARBA" id="ARBA00023136"/>
    </source>
</evidence>
<dbReference type="NCBIfam" id="TIGR01843">
    <property type="entry name" value="type_I_hlyD"/>
    <property type="match status" value="1"/>
</dbReference>
<gene>
    <name evidence="13" type="ORF">ON753_02525</name>
</gene>
<sequence length="448" mass="49730">MSYLALSDEWDRRIARANRKARLFGYGLLVCCVFGFGIWANAAPITGAIVGSGVFVATGENKTVQHFEGGVIKEIKVREGDHVVPGQSLVVLDDVAPRAELRRFELRQARLEAMEARFQAEMNWQPEINMPEDLVQRRGNDPEIASIIDAQSLTFQARRNTLISEIATLEDGINALKERIGGSRIQLQSVRDQLALIDEELVDKSALLDSGLIRKPELLALRRSKASLQGEIGRLTGEIGDARERIARIREQIEVARNTATKQAVDQLHEVHAELDDVRERVRTARAIVGRVNITAPVAGIVVKLRYHTSGGVIEAGKSVLEIVPVQEEMLIEVPVRPQDIDSVQKGQRATVRLTALSQRVTPMVDGTVIYISADALPNDKSGQQQSGAPDAYVARVRLDRSARDLVRDFTPTPGMPAEVYITTAERTFFEYLTEPVRDSMTRAFREP</sequence>
<keyword evidence="4 9" id="KW-1003">Cell membrane</keyword>
<dbReference type="InterPro" id="IPR050739">
    <property type="entry name" value="MFP"/>
</dbReference>
<dbReference type="Pfam" id="PF25994">
    <property type="entry name" value="HH_AprE"/>
    <property type="match status" value="1"/>
</dbReference>
<comment type="similarity">
    <text evidence="2 9">Belongs to the membrane fusion protein (MFP) (TC 8.A.1) family.</text>
</comment>
<keyword evidence="14" id="KW-1185">Reference proteome</keyword>
<feature type="coiled-coil region" evidence="10">
    <location>
        <begin position="232"/>
        <end position="259"/>
    </location>
</feature>
<evidence type="ECO:0000256" key="5">
    <source>
        <dbReference type="ARBA" id="ARBA00022519"/>
    </source>
</evidence>
<organism evidence="13 14">
    <name type="scientific">Roseibium salinum</name>
    <dbReference type="NCBI Taxonomy" id="1604349"/>
    <lineage>
        <taxon>Bacteria</taxon>
        <taxon>Pseudomonadati</taxon>
        <taxon>Pseudomonadota</taxon>
        <taxon>Alphaproteobacteria</taxon>
        <taxon>Hyphomicrobiales</taxon>
        <taxon>Stappiaceae</taxon>
        <taxon>Roseibium</taxon>
    </lineage>
</organism>
<evidence type="ECO:0000256" key="1">
    <source>
        <dbReference type="ARBA" id="ARBA00004377"/>
    </source>
</evidence>
<evidence type="ECO:0000313" key="13">
    <source>
        <dbReference type="EMBL" id="MCX2721282.1"/>
    </source>
</evidence>
<evidence type="ECO:0000259" key="11">
    <source>
        <dbReference type="Pfam" id="PF25994"/>
    </source>
</evidence>
<comment type="caution">
    <text evidence="13">The sequence shown here is derived from an EMBL/GenBank/DDBJ whole genome shotgun (WGS) entry which is preliminary data.</text>
</comment>
<dbReference type="InterPro" id="IPR058781">
    <property type="entry name" value="HH_AprE-like"/>
</dbReference>
<evidence type="ECO:0000256" key="3">
    <source>
        <dbReference type="ARBA" id="ARBA00022448"/>
    </source>
</evidence>
<keyword evidence="8 9" id="KW-0472">Membrane</keyword>
<keyword evidence="3 9" id="KW-0813">Transport</keyword>
<feature type="domain" description="AprE-like beta-barrel" evidence="12">
    <location>
        <begin position="330"/>
        <end position="424"/>
    </location>
</feature>
<feature type="transmembrane region" description="Helical" evidence="9">
    <location>
        <begin position="21"/>
        <end position="40"/>
    </location>
</feature>
<dbReference type="RefSeq" id="WP_265960983.1">
    <property type="nucleotide sequence ID" value="NZ_JAPEVI010000002.1"/>
</dbReference>
<evidence type="ECO:0000256" key="10">
    <source>
        <dbReference type="SAM" id="Coils"/>
    </source>
</evidence>
<dbReference type="InterPro" id="IPR010129">
    <property type="entry name" value="T1SS_HlyD"/>
</dbReference>